<evidence type="ECO:0000256" key="1">
    <source>
        <dbReference type="ARBA" id="ARBA00022679"/>
    </source>
</evidence>
<dbReference type="Pfam" id="PF13649">
    <property type="entry name" value="Methyltransf_25"/>
    <property type="match status" value="1"/>
</dbReference>
<gene>
    <name evidence="3" type="ORF">DSYM_10870</name>
</gene>
<dbReference type="AlphaFoldDB" id="A0A809R0V2"/>
<proteinExistence type="predicted"/>
<evidence type="ECO:0000313" key="3">
    <source>
        <dbReference type="EMBL" id="BBO20388.1"/>
    </source>
</evidence>
<accession>A0A809R0V2</accession>
<dbReference type="PANTHER" id="PTHR43861">
    <property type="entry name" value="TRANS-ACONITATE 2-METHYLTRANSFERASE-RELATED"/>
    <property type="match status" value="1"/>
</dbReference>
<dbReference type="KEGG" id="ddz:DSYM_10870"/>
<dbReference type="Gene3D" id="3.40.50.150">
    <property type="entry name" value="Vaccinia Virus protein VP39"/>
    <property type="match status" value="1"/>
</dbReference>
<dbReference type="Proteomes" id="UP000662914">
    <property type="component" value="Chromosome"/>
</dbReference>
<sequence length="201" mass="22261">MHDPVDFFEHQFRRQVDSHEFTLNPFEQAALPYLKGCMLDLGCGLGNLALEAGRRGCDVLAVDASPTAVERVNRDASARGLHVRAMRADIGEYEIRGRYDTVAAIGLLMFFPRAKALRLLAEIQACVVAEGCAVVNVLTEGTTYLGMFQEGHYVLFGRDELEQCFAGWEICLSRKDEFDAPGGTRKVFSTVIACKPAIRLQ</sequence>
<name>A0A809R0V2_9PROT</name>
<dbReference type="GO" id="GO:0016740">
    <property type="term" value="F:transferase activity"/>
    <property type="evidence" value="ECO:0007669"/>
    <property type="project" value="UniProtKB-KW"/>
</dbReference>
<feature type="domain" description="Methyltransferase" evidence="2">
    <location>
        <begin position="39"/>
        <end position="131"/>
    </location>
</feature>
<dbReference type="EMBL" id="AP021857">
    <property type="protein sequence ID" value="BBO20388.1"/>
    <property type="molecule type" value="Genomic_DNA"/>
</dbReference>
<dbReference type="SUPFAM" id="SSF53335">
    <property type="entry name" value="S-adenosyl-L-methionine-dependent methyltransferases"/>
    <property type="match status" value="1"/>
</dbReference>
<dbReference type="CDD" id="cd02440">
    <property type="entry name" value="AdoMet_MTases"/>
    <property type="match status" value="1"/>
</dbReference>
<reference evidence="3" key="1">
    <citation type="journal article" name="DNA Res.">
        <title>The physiological potential of anammox bacteria as revealed by their core genome structure.</title>
        <authorList>
            <person name="Okubo T."/>
            <person name="Toyoda A."/>
            <person name="Fukuhara K."/>
            <person name="Uchiyama I."/>
            <person name="Harigaya Y."/>
            <person name="Kuroiwa M."/>
            <person name="Suzuki T."/>
            <person name="Murakami Y."/>
            <person name="Suwa Y."/>
            <person name="Takami H."/>
        </authorList>
    </citation>
    <scope>NUCLEOTIDE SEQUENCE</scope>
    <source>
        <strain evidence="3">317325-3</strain>
    </source>
</reference>
<evidence type="ECO:0000313" key="4">
    <source>
        <dbReference type="Proteomes" id="UP000662914"/>
    </source>
</evidence>
<protein>
    <recommendedName>
        <fullName evidence="2">Methyltransferase domain-containing protein</fullName>
    </recommendedName>
</protein>
<dbReference type="InterPro" id="IPR029063">
    <property type="entry name" value="SAM-dependent_MTases_sf"/>
</dbReference>
<dbReference type="InterPro" id="IPR041698">
    <property type="entry name" value="Methyltransf_25"/>
</dbReference>
<organism evidence="3 4">
    <name type="scientific">Candidatus Desulfobacillus denitrificans</name>
    <dbReference type="NCBI Taxonomy" id="2608985"/>
    <lineage>
        <taxon>Bacteria</taxon>
        <taxon>Pseudomonadati</taxon>
        <taxon>Pseudomonadota</taxon>
        <taxon>Betaproteobacteria</taxon>
        <taxon>Candidatus Desulfobacillus</taxon>
    </lineage>
</organism>
<evidence type="ECO:0000259" key="2">
    <source>
        <dbReference type="Pfam" id="PF13649"/>
    </source>
</evidence>
<keyword evidence="1" id="KW-0808">Transferase</keyword>